<evidence type="ECO:0000256" key="1">
    <source>
        <dbReference type="SAM" id="MobiDB-lite"/>
    </source>
</evidence>
<accession>F9WVL0</accession>
<protein>
    <submittedName>
        <fullName evidence="2">Uncharacterized protein</fullName>
    </submittedName>
</protein>
<dbReference type="AlphaFoldDB" id="F9WVL0"/>
<evidence type="ECO:0000313" key="2">
    <source>
        <dbReference type="EMBL" id="CCD21618.1"/>
    </source>
</evidence>
<keyword evidence="3" id="KW-1185">Reference proteome</keyword>
<feature type="region of interest" description="Disordered" evidence="1">
    <location>
        <begin position="47"/>
        <end position="87"/>
    </location>
</feature>
<gene>
    <name evidence="2" type="ORF">TvY486_0045370</name>
</gene>
<reference evidence="2 3" key="1">
    <citation type="journal article" date="2012" name="Proc. Natl. Acad. Sci. U.S.A.">
        <title>Antigenic diversity is generated by distinct evolutionary mechanisms in African trypanosome species.</title>
        <authorList>
            <person name="Jackson A.P."/>
            <person name="Berry A."/>
            <person name="Aslett M."/>
            <person name="Allison H.C."/>
            <person name="Burton P."/>
            <person name="Vavrova-Anderson J."/>
            <person name="Brown R."/>
            <person name="Browne H."/>
            <person name="Corton N."/>
            <person name="Hauser H."/>
            <person name="Gamble J."/>
            <person name="Gilderthorp R."/>
            <person name="Marcello L."/>
            <person name="McQuillan J."/>
            <person name="Otto T.D."/>
            <person name="Quail M.A."/>
            <person name="Sanders M.J."/>
            <person name="van Tonder A."/>
            <person name="Ginger M.L."/>
            <person name="Field M.C."/>
            <person name="Barry J.D."/>
            <person name="Hertz-Fowler C."/>
            <person name="Berriman M."/>
        </authorList>
    </citation>
    <scope>NUCLEOTIDE SEQUENCE</scope>
    <source>
        <strain evidence="2 3">Y486</strain>
    </source>
</reference>
<feature type="region of interest" description="Disordered" evidence="1">
    <location>
        <begin position="1"/>
        <end position="30"/>
    </location>
</feature>
<proteinExistence type="predicted"/>
<dbReference type="EMBL" id="CAEX01008011">
    <property type="protein sequence ID" value="CCD21618.1"/>
    <property type="molecule type" value="Genomic_DNA"/>
</dbReference>
<name>F9WVL0_TRYVY</name>
<dbReference type="VEuPathDB" id="TriTrypDB:TvY486_0045370"/>
<organism evidence="2 3">
    <name type="scientific">Trypanosoma vivax (strain Y486)</name>
    <dbReference type="NCBI Taxonomy" id="1055687"/>
    <lineage>
        <taxon>Eukaryota</taxon>
        <taxon>Discoba</taxon>
        <taxon>Euglenozoa</taxon>
        <taxon>Kinetoplastea</taxon>
        <taxon>Metakinetoplastina</taxon>
        <taxon>Trypanosomatida</taxon>
        <taxon>Trypanosomatidae</taxon>
        <taxon>Trypanosoma</taxon>
        <taxon>Duttonella</taxon>
    </lineage>
</organism>
<sequence length="116" mass="12593">MRSTNGNLGAGNEQPARRTGGRTNPAAFAEYRPQLPRAALRQRVRSTEQAAKEARRRILTCETSTKQRAESERPSRAPAVTADSGCARQRGTALEHRAHTLGRGCVSRESTAAGKH</sequence>
<feature type="compositionally biased region" description="Basic and acidic residues" evidence="1">
    <location>
        <begin position="65"/>
        <end position="75"/>
    </location>
</feature>
<dbReference type="Proteomes" id="UP000009027">
    <property type="component" value="Unassembled WGS sequence"/>
</dbReference>
<evidence type="ECO:0000313" key="3">
    <source>
        <dbReference type="Proteomes" id="UP000009027"/>
    </source>
</evidence>